<organism evidence="1 2">
    <name type="scientific">Crinalium epipsammum PCC 9333</name>
    <dbReference type="NCBI Taxonomy" id="1173022"/>
    <lineage>
        <taxon>Bacteria</taxon>
        <taxon>Bacillati</taxon>
        <taxon>Cyanobacteriota</taxon>
        <taxon>Cyanophyceae</taxon>
        <taxon>Gomontiellales</taxon>
        <taxon>Gomontiellaceae</taxon>
        <taxon>Crinalium</taxon>
    </lineage>
</organism>
<dbReference type="HOGENOM" id="CLU_3097897_0_0_3"/>
<dbReference type="Proteomes" id="UP000010472">
    <property type="component" value="Chromosome"/>
</dbReference>
<dbReference type="AlphaFoldDB" id="K9W3Y0"/>
<evidence type="ECO:0000313" key="2">
    <source>
        <dbReference type="Proteomes" id="UP000010472"/>
    </source>
</evidence>
<gene>
    <name evidence="1" type="ORF">Cri9333_3691</name>
</gene>
<evidence type="ECO:0000313" key="1">
    <source>
        <dbReference type="EMBL" id="AFZ14504.1"/>
    </source>
</evidence>
<protein>
    <submittedName>
        <fullName evidence="1">Peptidase M48, Ste24p</fullName>
    </submittedName>
</protein>
<dbReference type="PATRIC" id="fig|1173022.3.peg.3970"/>
<keyword evidence="2" id="KW-1185">Reference proteome</keyword>
<proteinExistence type="predicted"/>
<name>K9W3Y0_9CYAN</name>
<accession>K9W3Y0</accession>
<dbReference type="eggNOG" id="COG0501">
    <property type="taxonomic scope" value="Bacteria"/>
</dbReference>
<reference evidence="1 2" key="1">
    <citation type="submission" date="2012-06" db="EMBL/GenBank/DDBJ databases">
        <title>Finished chromosome of genome of Crinalium epipsammum PCC 9333.</title>
        <authorList>
            <consortium name="US DOE Joint Genome Institute"/>
            <person name="Gugger M."/>
            <person name="Coursin T."/>
            <person name="Rippka R."/>
            <person name="Tandeau De Marsac N."/>
            <person name="Huntemann M."/>
            <person name="Wei C.-L."/>
            <person name="Han J."/>
            <person name="Detter J.C."/>
            <person name="Han C."/>
            <person name="Tapia R."/>
            <person name="Davenport K."/>
            <person name="Daligault H."/>
            <person name="Erkkila T."/>
            <person name="Gu W."/>
            <person name="Munk A.C.C."/>
            <person name="Teshima H."/>
            <person name="Xu Y."/>
            <person name="Chain P."/>
            <person name="Chen A."/>
            <person name="Krypides N."/>
            <person name="Mavromatis K."/>
            <person name="Markowitz V."/>
            <person name="Szeto E."/>
            <person name="Ivanova N."/>
            <person name="Mikhailova N."/>
            <person name="Ovchinnikova G."/>
            <person name="Pagani I."/>
            <person name="Pati A."/>
            <person name="Goodwin L."/>
            <person name="Peters L."/>
            <person name="Pitluck S."/>
            <person name="Woyke T."/>
            <person name="Kerfeld C."/>
        </authorList>
    </citation>
    <scope>NUCLEOTIDE SEQUENCE [LARGE SCALE GENOMIC DNA]</scope>
    <source>
        <strain evidence="1 2">PCC 9333</strain>
    </source>
</reference>
<sequence length="51" mass="5931">MPTYTGIKCEAFRHPLDLEAEQALRNLPGFDVVARKFVEFVYEKPQFALDE</sequence>
<dbReference type="EMBL" id="CP003620">
    <property type="protein sequence ID" value="AFZ14504.1"/>
    <property type="molecule type" value="Genomic_DNA"/>
</dbReference>
<dbReference type="KEGG" id="cep:Cri9333_3691"/>